<feature type="region of interest" description="Disordered" evidence="1">
    <location>
        <begin position="269"/>
        <end position="312"/>
    </location>
</feature>
<evidence type="ECO:0000256" key="2">
    <source>
        <dbReference type="SAM" id="Phobius"/>
    </source>
</evidence>
<keyword evidence="2" id="KW-1133">Transmembrane helix</keyword>
<gene>
    <name evidence="3" type="ORF">V3328_02140</name>
</gene>
<organism evidence="3 4">
    <name type="scientific">Microbaculum marinum</name>
    <dbReference type="NCBI Taxonomy" id="1764581"/>
    <lineage>
        <taxon>Bacteria</taxon>
        <taxon>Pseudomonadati</taxon>
        <taxon>Pseudomonadota</taxon>
        <taxon>Alphaproteobacteria</taxon>
        <taxon>Hyphomicrobiales</taxon>
        <taxon>Tepidamorphaceae</taxon>
        <taxon>Microbaculum</taxon>
    </lineage>
</organism>
<dbReference type="AlphaFoldDB" id="A0AAW9RMR5"/>
<feature type="transmembrane region" description="Helical" evidence="2">
    <location>
        <begin position="31"/>
        <end position="50"/>
    </location>
</feature>
<reference evidence="3 4" key="1">
    <citation type="submission" date="2024-02" db="EMBL/GenBank/DDBJ databases">
        <title>Genome analysis and characterization of Microbaculum marinisediminis sp. nov., isolated from marine sediment.</title>
        <authorList>
            <person name="Du Z.-J."/>
            <person name="Ye Y.-Q."/>
            <person name="Zhang Z.-R."/>
            <person name="Yuan S.-M."/>
            <person name="Zhang X.-Y."/>
        </authorList>
    </citation>
    <scope>NUCLEOTIDE SEQUENCE [LARGE SCALE GENOMIC DNA]</scope>
    <source>
        <strain evidence="3 4">SDUM1044001</strain>
    </source>
</reference>
<protein>
    <recommendedName>
        <fullName evidence="5">DUF4239 domain-containing protein</fullName>
    </recommendedName>
</protein>
<feature type="transmembrane region" description="Helical" evidence="2">
    <location>
        <begin position="62"/>
        <end position="88"/>
    </location>
</feature>
<feature type="transmembrane region" description="Helical" evidence="2">
    <location>
        <begin position="100"/>
        <end position="120"/>
    </location>
</feature>
<evidence type="ECO:0000313" key="4">
    <source>
        <dbReference type="Proteomes" id="UP001378188"/>
    </source>
</evidence>
<evidence type="ECO:0000256" key="1">
    <source>
        <dbReference type="SAM" id="MobiDB-lite"/>
    </source>
</evidence>
<dbReference type="EMBL" id="JAZHOF010000001">
    <property type="protein sequence ID" value="MEJ8570259.1"/>
    <property type="molecule type" value="Genomic_DNA"/>
</dbReference>
<evidence type="ECO:0000313" key="3">
    <source>
        <dbReference type="EMBL" id="MEJ8570259.1"/>
    </source>
</evidence>
<keyword evidence="2" id="KW-0812">Transmembrane</keyword>
<accession>A0AAW9RMR5</accession>
<comment type="caution">
    <text evidence="3">The sequence shown here is derived from an EMBL/GenBank/DDBJ whole genome shotgun (WGS) entry which is preliminary data.</text>
</comment>
<dbReference type="RefSeq" id="WP_340327991.1">
    <property type="nucleotide sequence ID" value="NZ_JAZHOF010000001.1"/>
</dbReference>
<dbReference type="Proteomes" id="UP001378188">
    <property type="component" value="Unassembled WGS sequence"/>
</dbReference>
<evidence type="ECO:0008006" key="5">
    <source>
        <dbReference type="Google" id="ProtNLM"/>
    </source>
</evidence>
<proteinExistence type="predicted"/>
<sequence>MAQTGLVQSTSVPTAAAPQTASTTGVTSLEIAFVPLLATLVAAAIVGLLGRRFGPRSFRDQAWGWGLMAFATVLLAWLLIILHYILFAYGNGGVTIPRDLYLLTSALTAAVFTMIGWFVAHENSRQRDTELRDEKIRDIQSALLAEIQSNFDHFYGVDLERSAATMRERLQQESFTPFVPRDSTSKVFDAVIAEIHILPHGVIAPTVAYYKQAASVSHFIDDMHGEGFAGKSPAIKLEMYVDYLGMIKKAQRLASEAIAALTASLEENEVPAGQRDTVVAANSPASVRNARQSRSRSKSASGLADSSKPPRS</sequence>
<keyword evidence="4" id="KW-1185">Reference proteome</keyword>
<keyword evidence="2" id="KW-0472">Membrane</keyword>
<name>A0AAW9RMR5_9HYPH</name>